<protein>
    <submittedName>
        <fullName evidence="1">NAD-dependent epimerase/dehydratase family protein</fullName>
    </submittedName>
</protein>
<evidence type="ECO:0000313" key="1">
    <source>
        <dbReference type="EMBL" id="QUC68521.1"/>
    </source>
</evidence>
<organism evidence="1 2">
    <name type="scientific">Aristaeella hokkaidonensis</name>
    <dbReference type="NCBI Taxonomy" id="3046382"/>
    <lineage>
        <taxon>Bacteria</taxon>
        <taxon>Bacillati</taxon>
        <taxon>Bacillota</taxon>
        <taxon>Clostridia</taxon>
        <taxon>Eubacteriales</taxon>
        <taxon>Aristaeellaceae</taxon>
        <taxon>Aristaeella</taxon>
    </lineage>
</organism>
<evidence type="ECO:0000313" key="2">
    <source>
        <dbReference type="Proteomes" id="UP000682782"/>
    </source>
</evidence>
<dbReference type="EMBL" id="CP068393">
    <property type="protein sequence ID" value="QUC68521.1"/>
    <property type="molecule type" value="Genomic_DNA"/>
</dbReference>
<proteinExistence type="predicted"/>
<keyword evidence="2" id="KW-1185">Reference proteome</keyword>
<sequence length="61" mass="7254">MKTHILVIGGTGFLGSHLFDRLIQVGNSLLIIRKEKQRHERKRRKRRCQPTIIPLIWYISM</sequence>
<dbReference type="Proteomes" id="UP000682782">
    <property type="component" value="Chromosome"/>
</dbReference>
<accession>A0AC61N9F6</accession>
<reference evidence="1" key="1">
    <citation type="submission" date="2021-01" db="EMBL/GenBank/DDBJ databases">
        <title>Complete genome sequence of Clostridiales bacterium R-7.</title>
        <authorList>
            <person name="Mahoney-Kurpe S.C."/>
            <person name="Palevich N."/>
            <person name="Koike S."/>
            <person name="Moon C.D."/>
            <person name="Attwood G.T."/>
        </authorList>
    </citation>
    <scope>NUCLEOTIDE SEQUENCE</scope>
    <source>
        <strain evidence="1">R-7</strain>
    </source>
</reference>
<gene>
    <name evidence="1" type="ORF">JYE49_07520</name>
</gene>
<name>A0AC61N9F6_9FIRM</name>